<name>A0A7I9Y3Q5_9MYCO</name>
<keyword evidence="5 6" id="KW-0472">Membrane</keyword>
<dbReference type="InterPro" id="IPR004307">
    <property type="entry name" value="TspO_MBR"/>
</dbReference>
<reference evidence="7 8" key="1">
    <citation type="journal article" date="2019" name="Emerg. Microbes Infect.">
        <title>Comprehensive subspecies identification of 175 nontuberculous mycobacteria species based on 7547 genomic profiles.</title>
        <authorList>
            <person name="Matsumoto Y."/>
            <person name="Kinjo T."/>
            <person name="Motooka D."/>
            <person name="Nabeya D."/>
            <person name="Jung N."/>
            <person name="Uechi K."/>
            <person name="Horii T."/>
            <person name="Iida T."/>
            <person name="Fujita J."/>
            <person name="Nakamura S."/>
        </authorList>
    </citation>
    <scope>NUCLEOTIDE SEQUENCE [LARGE SCALE GENOMIC DNA]</scope>
    <source>
        <strain evidence="7 8">JCM 17322</strain>
    </source>
</reference>
<evidence type="ECO:0000256" key="4">
    <source>
        <dbReference type="ARBA" id="ARBA00022989"/>
    </source>
</evidence>
<organism evidence="7 8">
    <name type="scientific">Mycobacterium botniense</name>
    <dbReference type="NCBI Taxonomy" id="84962"/>
    <lineage>
        <taxon>Bacteria</taxon>
        <taxon>Bacillati</taxon>
        <taxon>Actinomycetota</taxon>
        <taxon>Actinomycetes</taxon>
        <taxon>Mycobacteriales</taxon>
        <taxon>Mycobacteriaceae</taxon>
        <taxon>Mycobacterium</taxon>
    </lineage>
</organism>
<evidence type="ECO:0000256" key="1">
    <source>
        <dbReference type="ARBA" id="ARBA00004141"/>
    </source>
</evidence>
<dbReference type="GO" id="GO:0033013">
    <property type="term" value="P:tetrapyrrole metabolic process"/>
    <property type="evidence" value="ECO:0007669"/>
    <property type="project" value="UniProtKB-ARBA"/>
</dbReference>
<dbReference type="PANTHER" id="PTHR10057">
    <property type="entry name" value="PERIPHERAL-TYPE BENZODIAZEPINE RECEPTOR"/>
    <property type="match status" value="1"/>
</dbReference>
<keyword evidence="8" id="KW-1185">Reference proteome</keyword>
<accession>A0A7I9Y3Q5</accession>
<evidence type="ECO:0000256" key="6">
    <source>
        <dbReference type="SAM" id="Phobius"/>
    </source>
</evidence>
<dbReference type="PANTHER" id="PTHR10057:SF0">
    <property type="entry name" value="TRANSLOCATOR PROTEIN"/>
    <property type="match status" value="1"/>
</dbReference>
<dbReference type="Proteomes" id="UP000465361">
    <property type="component" value="Unassembled WGS sequence"/>
</dbReference>
<evidence type="ECO:0000313" key="8">
    <source>
        <dbReference type="Proteomes" id="UP000465361"/>
    </source>
</evidence>
<evidence type="ECO:0000256" key="2">
    <source>
        <dbReference type="ARBA" id="ARBA00007524"/>
    </source>
</evidence>
<dbReference type="Gene3D" id="1.20.1260.100">
    <property type="entry name" value="TspO/MBR protein"/>
    <property type="match status" value="1"/>
</dbReference>
<evidence type="ECO:0000313" key="7">
    <source>
        <dbReference type="EMBL" id="GFG76654.1"/>
    </source>
</evidence>
<sequence length="169" mass="18234">MDVRLRTVIATATSAAAAAAVGSLASQPVISSSWYVRLRKPAYQPPRIVFPLVWSALYADIALISAATIDELHYRQRSVDLPSYRRALALNLVLNAGWSWFFFNRHALGASAAAAAALTASSADLARRSIAVGGAGAAPLALYPMWCAFASVLSTHIWLLNRRRKPQRG</sequence>
<evidence type="ECO:0000256" key="5">
    <source>
        <dbReference type="ARBA" id="ARBA00023136"/>
    </source>
</evidence>
<dbReference type="InterPro" id="IPR038330">
    <property type="entry name" value="TspO/MBR-related_sf"/>
</dbReference>
<evidence type="ECO:0000256" key="3">
    <source>
        <dbReference type="ARBA" id="ARBA00022692"/>
    </source>
</evidence>
<keyword evidence="3 6" id="KW-0812">Transmembrane</keyword>
<gene>
    <name evidence="7" type="ORF">MBOT_40190</name>
</gene>
<comment type="similarity">
    <text evidence="2">Belongs to the TspO/BZRP family.</text>
</comment>
<dbReference type="EMBL" id="BLKW01000004">
    <property type="protein sequence ID" value="GFG76654.1"/>
    <property type="molecule type" value="Genomic_DNA"/>
</dbReference>
<dbReference type="AlphaFoldDB" id="A0A7I9Y3Q5"/>
<protein>
    <submittedName>
        <fullName evidence="7">Tryptophan-rich sensory protein</fullName>
    </submittedName>
</protein>
<feature type="transmembrane region" description="Helical" evidence="6">
    <location>
        <begin position="141"/>
        <end position="160"/>
    </location>
</feature>
<keyword evidence="4 6" id="KW-1133">Transmembrane helix</keyword>
<feature type="transmembrane region" description="Helical" evidence="6">
    <location>
        <begin position="49"/>
        <end position="67"/>
    </location>
</feature>
<comment type="subcellular location">
    <subcellularLocation>
        <location evidence="1">Membrane</location>
        <topology evidence="1">Multi-pass membrane protein</topology>
    </subcellularLocation>
</comment>
<proteinExistence type="inferred from homology"/>
<dbReference type="GO" id="GO:0016020">
    <property type="term" value="C:membrane"/>
    <property type="evidence" value="ECO:0007669"/>
    <property type="project" value="UniProtKB-SubCell"/>
</dbReference>
<comment type="caution">
    <text evidence="7">The sequence shown here is derived from an EMBL/GenBank/DDBJ whole genome shotgun (WGS) entry which is preliminary data.</text>
</comment>
<dbReference type="Pfam" id="PF03073">
    <property type="entry name" value="TspO_MBR"/>
    <property type="match status" value="1"/>
</dbReference>
<dbReference type="CDD" id="cd15904">
    <property type="entry name" value="TSPO_MBR"/>
    <property type="match status" value="1"/>
</dbReference>